<organism evidence="2">
    <name type="scientific">Bacteroides intestinalis</name>
    <dbReference type="NCBI Taxonomy" id="329854"/>
    <lineage>
        <taxon>Bacteria</taxon>
        <taxon>Pseudomonadati</taxon>
        <taxon>Bacteroidota</taxon>
        <taxon>Bacteroidia</taxon>
        <taxon>Bacteroidales</taxon>
        <taxon>Bacteroidaceae</taxon>
        <taxon>Bacteroides</taxon>
    </lineage>
</organism>
<keyword evidence="1" id="KW-0812">Transmembrane</keyword>
<dbReference type="PATRIC" id="fig|329854.7.peg.828"/>
<keyword evidence="1" id="KW-1133">Transmembrane helix</keyword>
<sequence length="43" mass="4890">MFIFDNIYKFKNNIHTGSRQTIIVLSGFFLSIIEQVASAGVIR</sequence>
<dbReference type="Proteomes" id="UP000070319">
    <property type="component" value="Unassembled WGS sequence"/>
</dbReference>
<name>A0A139LSF4_9BACE</name>
<accession>A0A139LSF4</accession>
<protein>
    <submittedName>
        <fullName evidence="2">Uncharacterized protein</fullName>
    </submittedName>
</protein>
<reference evidence="2 3" key="1">
    <citation type="submission" date="2016-02" db="EMBL/GenBank/DDBJ databases">
        <authorList>
            <person name="Wen L."/>
            <person name="He K."/>
            <person name="Yang H."/>
        </authorList>
    </citation>
    <scope>NUCLEOTIDE SEQUENCE [LARGE SCALE GENOMIC DNA]</scope>
    <source>
        <strain evidence="2 3">KLE1704</strain>
    </source>
</reference>
<keyword evidence="1" id="KW-0472">Membrane</keyword>
<gene>
    <name evidence="2" type="ORF">HMPREF2531_00826</name>
</gene>
<dbReference type="AlphaFoldDB" id="A0A139LSF4"/>
<evidence type="ECO:0000313" key="3">
    <source>
        <dbReference type="Proteomes" id="UP000070319"/>
    </source>
</evidence>
<dbReference type="EMBL" id="LTDF01000045">
    <property type="protein sequence ID" value="KXT54293.1"/>
    <property type="molecule type" value="Genomic_DNA"/>
</dbReference>
<evidence type="ECO:0000256" key="1">
    <source>
        <dbReference type="SAM" id="Phobius"/>
    </source>
</evidence>
<proteinExistence type="predicted"/>
<feature type="transmembrane region" description="Helical" evidence="1">
    <location>
        <begin position="21"/>
        <end position="42"/>
    </location>
</feature>
<evidence type="ECO:0000313" key="2">
    <source>
        <dbReference type="EMBL" id="KXT54293.1"/>
    </source>
</evidence>
<comment type="caution">
    <text evidence="2">The sequence shown here is derived from an EMBL/GenBank/DDBJ whole genome shotgun (WGS) entry which is preliminary data.</text>
</comment>